<comment type="caution">
    <text evidence="2">The sequence shown here is derived from an EMBL/GenBank/DDBJ whole genome shotgun (WGS) entry which is preliminary data.</text>
</comment>
<dbReference type="OrthoDB" id="4390288at2"/>
<keyword evidence="3" id="KW-1185">Reference proteome</keyword>
<proteinExistence type="predicted"/>
<dbReference type="AlphaFoldDB" id="A0A2T4UII9"/>
<dbReference type="RefSeq" id="WP_107567482.1">
    <property type="nucleotide sequence ID" value="NZ_PYYB01000001.1"/>
</dbReference>
<gene>
    <name evidence="2" type="ORF">C7Y72_04995</name>
</gene>
<dbReference type="Pfam" id="PF04480">
    <property type="entry name" value="DUF559"/>
    <property type="match status" value="1"/>
</dbReference>
<accession>A0A2T4UII9</accession>
<dbReference type="EMBL" id="PYYB01000001">
    <property type="protein sequence ID" value="PTL59046.1"/>
    <property type="molecule type" value="Genomic_DNA"/>
</dbReference>
<evidence type="ECO:0000313" key="2">
    <source>
        <dbReference type="EMBL" id="PTL59046.1"/>
    </source>
</evidence>
<evidence type="ECO:0000259" key="1">
    <source>
        <dbReference type="Pfam" id="PF04480"/>
    </source>
</evidence>
<dbReference type="InterPro" id="IPR011335">
    <property type="entry name" value="Restrct_endonuc-II-like"/>
</dbReference>
<dbReference type="SUPFAM" id="SSF52980">
    <property type="entry name" value="Restriction endonuclease-like"/>
    <property type="match status" value="1"/>
</dbReference>
<protein>
    <recommendedName>
        <fullName evidence="1">DUF559 domain-containing protein</fullName>
    </recommendedName>
</protein>
<feature type="domain" description="DUF559" evidence="1">
    <location>
        <begin position="238"/>
        <end position="299"/>
    </location>
</feature>
<sequence>MPTPVDIRIARTIRDGGGIATRKALRAAKVTPASLRLRLEAGTLVEIHHDVFAFPQDELQPSTAFRAAVLSCGAGAALSHEALAVHAGLLRRRDGEGLPLHVTVPRSRNPRRATLTVHRMDLAPHERTEIGGLPCTTVARLVYDLARAGWARRRLERILDEAAFRGSWRRWELERILEQAADHPGAAVLRAVLREHVPGTTRTANELEERLLAICDAQGWPRPICQQPDRLPDGSRIFHDFLWPALRLIVETDGDRGHRTRRQRRRDQRRDDAMRRRGYTVVRLRWYDVFERPDRVVALLAPLLDVRR</sequence>
<organism evidence="2 3">
    <name type="scientific">Paraconexibacter algicola</name>
    <dbReference type="NCBI Taxonomy" id="2133960"/>
    <lineage>
        <taxon>Bacteria</taxon>
        <taxon>Bacillati</taxon>
        <taxon>Actinomycetota</taxon>
        <taxon>Thermoleophilia</taxon>
        <taxon>Solirubrobacterales</taxon>
        <taxon>Paraconexibacteraceae</taxon>
        <taxon>Paraconexibacter</taxon>
    </lineage>
</organism>
<evidence type="ECO:0000313" key="3">
    <source>
        <dbReference type="Proteomes" id="UP000240739"/>
    </source>
</evidence>
<dbReference type="Proteomes" id="UP000240739">
    <property type="component" value="Unassembled WGS sequence"/>
</dbReference>
<name>A0A2T4UII9_9ACTN</name>
<dbReference type="InterPro" id="IPR007569">
    <property type="entry name" value="DUF559"/>
</dbReference>
<dbReference type="Gene3D" id="3.40.960.10">
    <property type="entry name" value="VSR Endonuclease"/>
    <property type="match status" value="1"/>
</dbReference>
<reference evidence="2 3" key="1">
    <citation type="submission" date="2018-03" db="EMBL/GenBank/DDBJ databases">
        <title>Aquarubrobacter algicola gen. nov., sp. nov., a novel actinobacterium isolated from shallow eutrophic lake during the end of cyanobacterial harmful algal blooms.</title>
        <authorList>
            <person name="Chun S.J."/>
        </authorList>
    </citation>
    <scope>NUCLEOTIDE SEQUENCE [LARGE SCALE GENOMIC DNA]</scope>
    <source>
        <strain evidence="2 3">Seoho-28</strain>
    </source>
</reference>